<evidence type="ECO:0008006" key="2">
    <source>
        <dbReference type="Google" id="ProtNLM"/>
    </source>
</evidence>
<evidence type="ECO:0000313" key="1">
    <source>
        <dbReference type="EMBL" id="QHT38466.1"/>
    </source>
</evidence>
<protein>
    <recommendedName>
        <fullName evidence="2">Glutaredoxin domain-containing protein</fullName>
    </recommendedName>
</protein>
<dbReference type="AlphaFoldDB" id="A0A6C0F9D9"/>
<dbReference type="Gene3D" id="3.40.30.10">
    <property type="entry name" value="Glutaredoxin"/>
    <property type="match status" value="1"/>
</dbReference>
<reference evidence="1" key="1">
    <citation type="journal article" date="2020" name="Nature">
        <title>Giant virus diversity and host interactions through global metagenomics.</title>
        <authorList>
            <person name="Schulz F."/>
            <person name="Roux S."/>
            <person name="Paez-Espino D."/>
            <person name="Jungbluth S."/>
            <person name="Walsh D.A."/>
            <person name="Denef V.J."/>
            <person name="McMahon K.D."/>
            <person name="Konstantinidis K.T."/>
            <person name="Eloe-Fadrosh E.A."/>
            <person name="Kyrpides N.C."/>
            <person name="Woyke T."/>
        </authorList>
    </citation>
    <scope>NUCLEOTIDE SEQUENCE</scope>
    <source>
        <strain evidence="1">GVMAG-S-ERX556101-89</strain>
    </source>
</reference>
<organism evidence="1">
    <name type="scientific">viral metagenome</name>
    <dbReference type="NCBI Taxonomy" id="1070528"/>
    <lineage>
        <taxon>unclassified sequences</taxon>
        <taxon>metagenomes</taxon>
        <taxon>organismal metagenomes</taxon>
    </lineage>
</organism>
<dbReference type="InterPro" id="IPR006993">
    <property type="entry name" value="Glut_rich_SH3-bd"/>
</dbReference>
<dbReference type="EMBL" id="MN738830">
    <property type="protein sequence ID" value="QHT38466.1"/>
    <property type="molecule type" value="Genomic_DNA"/>
</dbReference>
<sequence>MSVIMLYTSVSHLKGVKKKQEETRLIFDINKIQIVEIDGSQEDNLALRENLFDICKRRYEYPQFFVKVGEKYRYIGDFSTISQMNDSKRLSELTYFFSV</sequence>
<accession>A0A6C0F9D9</accession>
<dbReference type="Pfam" id="PF04908">
    <property type="entry name" value="SH3BGR"/>
    <property type="match status" value="1"/>
</dbReference>
<name>A0A6C0F9D9_9ZZZZ</name>
<proteinExistence type="predicted"/>